<dbReference type="EMBL" id="CAFBLQ010000171">
    <property type="protein sequence ID" value="CAB4880833.1"/>
    <property type="molecule type" value="Genomic_DNA"/>
</dbReference>
<dbReference type="Gene3D" id="3.90.226.10">
    <property type="entry name" value="2-enoyl-CoA Hydratase, Chain A, domain 1"/>
    <property type="match status" value="1"/>
</dbReference>
<proteinExistence type="inferred from homology"/>
<comment type="similarity">
    <text evidence="1">Belongs to the enoyl-CoA hydratase/isomerase family.</text>
</comment>
<accession>A0A6J7EMS2</accession>
<dbReference type="InterPro" id="IPR001753">
    <property type="entry name" value="Enoyl-CoA_hydra/iso"/>
</dbReference>
<dbReference type="Pfam" id="PF00378">
    <property type="entry name" value="ECH_1"/>
    <property type="match status" value="1"/>
</dbReference>
<dbReference type="PANTHER" id="PTHR43802:SF1">
    <property type="entry name" value="IP11341P-RELATED"/>
    <property type="match status" value="1"/>
</dbReference>
<gene>
    <name evidence="2" type="ORF">UFOPK3423_01334</name>
</gene>
<dbReference type="InterPro" id="IPR029045">
    <property type="entry name" value="ClpP/crotonase-like_dom_sf"/>
</dbReference>
<dbReference type="CDD" id="cd06558">
    <property type="entry name" value="crotonase-like"/>
    <property type="match status" value="1"/>
</dbReference>
<sequence>MGHTDATYETITYEVDEGIATITLNRPEQLNALDAAMERELLWVWDRVDADDDVRAVIVTGNGRAFCAGFDLSGGGFDVMERAIERGTEEVRPGDIPRDSGGLIALRMFRCMKPIIAAINGVGVGFGATFPLPMDIRLASETARWGIVFSRRGMCMDAASSWFLTRAVGMSKALEWSFSGRIFDAQEALEAGLVHSLHAPDDLLPAAREMARSLISDSAPVSVALNRQLLWQMAGAAHPMDAHRMESIYIAERGPSPDAREGAESFLEKRPPKFPMRVSADLPLAFPWHDEPAFDRRRGRPSA</sequence>
<dbReference type="PANTHER" id="PTHR43802">
    <property type="entry name" value="ENOYL-COA HYDRATASE"/>
    <property type="match status" value="1"/>
</dbReference>
<evidence type="ECO:0000256" key="1">
    <source>
        <dbReference type="ARBA" id="ARBA00005254"/>
    </source>
</evidence>
<evidence type="ECO:0000313" key="2">
    <source>
        <dbReference type="EMBL" id="CAB4880833.1"/>
    </source>
</evidence>
<name>A0A6J7EMS2_9ZZZZ</name>
<dbReference type="Gene3D" id="1.10.12.10">
    <property type="entry name" value="Lyase 2-enoyl-coa Hydratase, Chain A, domain 2"/>
    <property type="match status" value="1"/>
</dbReference>
<dbReference type="SUPFAM" id="SSF52096">
    <property type="entry name" value="ClpP/crotonase"/>
    <property type="match status" value="1"/>
</dbReference>
<protein>
    <submittedName>
        <fullName evidence="2">Unannotated protein</fullName>
    </submittedName>
</protein>
<dbReference type="AlphaFoldDB" id="A0A6J7EMS2"/>
<reference evidence="2" key="1">
    <citation type="submission" date="2020-05" db="EMBL/GenBank/DDBJ databases">
        <authorList>
            <person name="Chiriac C."/>
            <person name="Salcher M."/>
            <person name="Ghai R."/>
            <person name="Kavagutti S V."/>
        </authorList>
    </citation>
    <scope>NUCLEOTIDE SEQUENCE</scope>
</reference>
<organism evidence="2">
    <name type="scientific">freshwater metagenome</name>
    <dbReference type="NCBI Taxonomy" id="449393"/>
    <lineage>
        <taxon>unclassified sequences</taxon>
        <taxon>metagenomes</taxon>
        <taxon>ecological metagenomes</taxon>
    </lineage>
</organism>
<dbReference type="InterPro" id="IPR014748">
    <property type="entry name" value="Enoyl-CoA_hydra_C"/>
</dbReference>
<dbReference type="NCBIfam" id="NF006109">
    <property type="entry name" value="PRK08260.1"/>
    <property type="match status" value="1"/>
</dbReference>